<accession>A0ACC2JEW7</accession>
<evidence type="ECO:0000313" key="1">
    <source>
        <dbReference type="EMBL" id="KAJ8125768.1"/>
    </source>
</evidence>
<comment type="caution">
    <text evidence="1">The sequence shown here is derived from an EMBL/GenBank/DDBJ whole genome shotgun (WGS) entry which is preliminary data.</text>
</comment>
<evidence type="ECO:0000313" key="2">
    <source>
        <dbReference type="Proteomes" id="UP001153332"/>
    </source>
</evidence>
<name>A0ACC2JEW7_9PEZI</name>
<sequence length="162" mass="16514">MLATSTNMIFTSVIKSSPVILARRIDRAYIVSCTSSRPSDFKVAAKVSNDAASANPSVKPKVADGVSLCIEAASAREQAVAEAAGDWQTLLDAGAQPLPSGCGPCAGLLEPGEVGISSSNRNSPGSMGARTAQAYLASAEVVAASALRGTIFRPDGFKEPAD</sequence>
<keyword evidence="2" id="KW-1185">Reference proteome</keyword>
<dbReference type="EMBL" id="JAPUUL010002185">
    <property type="protein sequence ID" value="KAJ8125768.1"/>
    <property type="molecule type" value="Genomic_DNA"/>
</dbReference>
<proteinExistence type="predicted"/>
<protein>
    <submittedName>
        <fullName evidence="1">Uncharacterized protein</fullName>
    </submittedName>
</protein>
<gene>
    <name evidence="1" type="ORF">O1611_g7871</name>
</gene>
<organism evidence="1 2">
    <name type="scientific">Lasiodiplodia mahajangana</name>
    <dbReference type="NCBI Taxonomy" id="1108764"/>
    <lineage>
        <taxon>Eukaryota</taxon>
        <taxon>Fungi</taxon>
        <taxon>Dikarya</taxon>
        <taxon>Ascomycota</taxon>
        <taxon>Pezizomycotina</taxon>
        <taxon>Dothideomycetes</taxon>
        <taxon>Dothideomycetes incertae sedis</taxon>
        <taxon>Botryosphaeriales</taxon>
        <taxon>Botryosphaeriaceae</taxon>
        <taxon>Lasiodiplodia</taxon>
    </lineage>
</organism>
<dbReference type="Proteomes" id="UP001153332">
    <property type="component" value="Unassembled WGS sequence"/>
</dbReference>
<reference evidence="1" key="1">
    <citation type="submission" date="2022-12" db="EMBL/GenBank/DDBJ databases">
        <title>Genome Sequence of Lasiodiplodia mahajangana.</title>
        <authorList>
            <person name="Buettner E."/>
        </authorList>
    </citation>
    <scope>NUCLEOTIDE SEQUENCE</scope>
    <source>
        <strain evidence="1">VT137</strain>
    </source>
</reference>